<dbReference type="InterPro" id="IPR007627">
    <property type="entry name" value="RNA_pol_sigma70_r2"/>
</dbReference>
<dbReference type="InterPro" id="IPR013325">
    <property type="entry name" value="RNA_pol_sigma_r2"/>
</dbReference>
<keyword evidence="5" id="KW-0804">Transcription</keyword>
<dbReference type="InterPro" id="IPR036388">
    <property type="entry name" value="WH-like_DNA-bd_sf"/>
</dbReference>
<dbReference type="PANTHER" id="PTHR30173:SF36">
    <property type="entry name" value="ECF RNA POLYMERASE SIGMA FACTOR SIGJ"/>
    <property type="match status" value="1"/>
</dbReference>
<dbReference type="Proteomes" id="UP000624325">
    <property type="component" value="Unassembled WGS sequence"/>
</dbReference>
<evidence type="ECO:0000313" key="10">
    <source>
        <dbReference type="Proteomes" id="UP000624325"/>
    </source>
</evidence>
<evidence type="ECO:0000256" key="4">
    <source>
        <dbReference type="ARBA" id="ARBA00023082"/>
    </source>
</evidence>
<comment type="similarity">
    <text evidence="1">Belongs to the sigma-70 factor family. ECF subfamily.</text>
</comment>
<proteinExistence type="inferred from homology"/>
<dbReference type="InterPro" id="IPR052704">
    <property type="entry name" value="ECF_Sigma-70_Domain"/>
</dbReference>
<evidence type="ECO:0000256" key="1">
    <source>
        <dbReference type="ARBA" id="ARBA00010641"/>
    </source>
</evidence>
<keyword evidence="4" id="KW-0731">Sigma factor</keyword>
<evidence type="ECO:0000256" key="3">
    <source>
        <dbReference type="ARBA" id="ARBA00023015"/>
    </source>
</evidence>
<dbReference type="Pfam" id="PF04542">
    <property type="entry name" value="Sigma70_r2"/>
    <property type="match status" value="1"/>
</dbReference>
<dbReference type="Gene3D" id="1.10.1740.10">
    <property type="match status" value="1"/>
</dbReference>
<evidence type="ECO:0000256" key="5">
    <source>
        <dbReference type="ARBA" id="ARBA00023163"/>
    </source>
</evidence>
<evidence type="ECO:0000256" key="2">
    <source>
        <dbReference type="ARBA" id="ARBA00011344"/>
    </source>
</evidence>
<comment type="caution">
    <text evidence="9">The sequence shown here is derived from an EMBL/GenBank/DDBJ whole genome shotgun (WGS) entry which is preliminary data.</text>
</comment>
<comment type="subunit">
    <text evidence="2">Interacts transiently with the RNA polymerase catalytic core formed by RpoA, RpoB, RpoC and RpoZ (2 alpha, 1 beta, 1 beta' and 1 omega subunit) to form the RNA polymerase holoenzyme that can initiate transcription.</text>
</comment>
<feature type="domain" description="RNA polymerase sigma-70 region 2" evidence="7">
    <location>
        <begin position="13"/>
        <end position="77"/>
    </location>
</feature>
<dbReference type="InterPro" id="IPR013324">
    <property type="entry name" value="RNA_pol_sigma_r3/r4-like"/>
</dbReference>
<dbReference type="RefSeq" id="WP_203703461.1">
    <property type="nucleotide sequence ID" value="NZ_BAAALU010000016.1"/>
</dbReference>
<feature type="compositionally biased region" description="Low complexity" evidence="6">
    <location>
        <begin position="307"/>
        <end position="320"/>
    </location>
</feature>
<gene>
    <name evidence="9" type="ORF">Air01nite_34200</name>
</gene>
<evidence type="ECO:0000259" key="7">
    <source>
        <dbReference type="Pfam" id="PF04542"/>
    </source>
</evidence>
<dbReference type="NCBIfam" id="TIGR02937">
    <property type="entry name" value="sigma70-ECF"/>
    <property type="match status" value="1"/>
</dbReference>
<dbReference type="SUPFAM" id="SSF88659">
    <property type="entry name" value="Sigma3 and sigma4 domains of RNA polymerase sigma factors"/>
    <property type="match status" value="1"/>
</dbReference>
<dbReference type="InterPro" id="IPR032710">
    <property type="entry name" value="NTF2-like_dom_sf"/>
</dbReference>
<dbReference type="PANTHER" id="PTHR30173">
    <property type="entry name" value="SIGMA 19 FACTOR"/>
    <property type="match status" value="1"/>
</dbReference>
<keyword evidence="3" id="KW-0805">Transcription regulation</keyword>
<dbReference type="SUPFAM" id="SSF88946">
    <property type="entry name" value="Sigma2 domain of RNA polymerase sigma factors"/>
    <property type="match status" value="1"/>
</dbReference>
<dbReference type="NCBIfam" id="NF007214">
    <property type="entry name" value="PRK09636.1"/>
    <property type="match status" value="1"/>
</dbReference>
<name>A0ABQ4C4W2_9ACTN</name>
<feature type="region of interest" description="Disordered" evidence="6">
    <location>
        <begin position="293"/>
        <end position="333"/>
    </location>
</feature>
<dbReference type="EMBL" id="BONC01000022">
    <property type="protein sequence ID" value="GIF57325.1"/>
    <property type="molecule type" value="Genomic_DNA"/>
</dbReference>
<dbReference type="InterPro" id="IPR014284">
    <property type="entry name" value="RNA_pol_sigma-70_dom"/>
</dbReference>
<accession>A0ABQ4C4W2</accession>
<dbReference type="Gene3D" id="1.10.10.10">
    <property type="entry name" value="Winged helix-like DNA-binding domain superfamily/Winged helix DNA-binding domain"/>
    <property type="match status" value="1"/>
</dbReference>
<organism evidence="9 10">
    <name type="scientific">Asanoa iriomotensis</name>
    <dbReference type="NCBI Taxonomy" id="234613"/>
    <lineage>
        <taxon>Bacteria</taxon>
        <taxon>Bacillati</taxon>
        <taxon>Actinomycetota</taxon>
        <taxon>Actinomycetes</taxon>
        <taxon>Micromonosporales</taxon>
        <taxon>Micromonosporaceae</taxon>
        <taxon>Asanoa</taxon>
    </lineage>
</organism>
<feature type="domain" description="RNA polymerase sigma factor 70 region 4 type 2" evidence="8">
    <location>
        <begin position="110"/>
        <end position="160"/>
    </location>
</feature>
<dbReference type="SUPFAM" id="SSF54427">
    <property type="entry name" value="NTF2-like"/>
    <property type="match status" value="1"/>
</dbReference>
<protein>
    <submittedName>
        <fullName evidence="9">RNA polymerase sigma24 factor</fullName>
    </submittedName>
</protein>
<evidence type="ECO:0000259" key="8">
    <source>
        <dbReference type="Pfam" id="PF08281"/>
    </source>
</evidence>
<keyword evidence="10" id="KW-1185">Reference proteome</keyword>
<dbReference type="InterPro" id="IPR013249">
    <property type="entry name" value="RNA_pol_sigma70_r4_t2"/>
</dbReference>
<evidence type="ECO:0000256" key="6">
    <source>
        <dbReference type="SAM" id="MobiDB-lite"/>
    </source>
</evidence>
<dbReference type="Pfam" id="PF08281">
    <property type="entry name" value="Sigma70_r4_2"/>
    <property type="match status" value="1"/>
</dbReference>
<sequence length="333" mass="35739">MGDGATDDATALFLDERDLLFSLAYNLLGNVADSEDVLQDTWVSWASARRAEVANPRAYLVRIAVNAALARLRDARRSRERYVGPWLPEPILTGAPATDPAVRGESVSLAVMVVLETLTPLERAVFVLHEAFGYPHTEIADLLGRTPVAIRQLAHRARRHVRDRRPRRPARPQQVRAATERFLDAALGGDVDMLLEVLAPGVRLLTDGGGRRPAALRVIEGRAKVVRLISLNVDGLPPLTVRPAHVNGDPAALLFAGHDLYAVLVLELATDSDEVSGIYTILNPDKLAGVARAAGPLPHDEPGGRQAAIARSRPAASSSAGGNTRGRLSAHGD</sequence>
<reference evidence="9 10" key="1">
    <citation type="submission" date="2021-01" db="EMBL/GenBank/DDBJ databases">
        <title>Whole genome shotgun sequence of Asanoa iriomotensis NBRC 100142.</title>
        <authorList>
            <person name="Komaki H."/>
            <person name="Tamura T."/>
        </authorList>
    </citation>
    <scope>NUCLEOTIDE SEQUENCE [LARGE SCALE GENOMIC DNA]</scope>
    <source>
        <strain evidence="9 10">NBRC 100142</strain>
    </source>
</reference>
<evidence type="ECO:0000313" key="9">
    <source>
        <dbReference type="EMBL" id="GIF57325.1"/>
    </source>
</evidence>